<sequence length="165" mass="18136">MESTSTTRQGWMSVLAHSQPAELLAHWQPLNLSPTYQVIRAPEIGLNQLQARMGATGRRFILGDMTLTRAVIMLNGNPDIYGYSYIAGRNKPHAELCALLDALLQLSTLNRDPATAHGKPAGLNKLLLSAVIYPLAAAQQERRQLRARAIASSKVDFFTLVRGED</sequence>
<dbReference type="Proteomes" id="UP000040088">
    <property type="component" value="Unassembled WGS sequence"/>
</dbReference>
<dbReference type="RefSeq" id="WP_050124863.1">
    <property type="nucleotide sequence ID" value="NZ_CABHQI010000126.1"/>
</dbReference>
<dbReference type="Pfam" id="PF06754">
    <property type="entry name" value="PhnG"/>
    <property type="match status" value="1"/>
</dbReference>
<accession>A0A0T9T1T3</accession>
<evidence type="ECO:0000313" key="2">
    <source>
        <dbReference type="Proteomes" id="UP000040088"/>
    </source>
</evidence>
<proteinExistence type="predicted"/>
<evidence type="ECO:0000313" key="1">
    <source>
        <dbReference type="EMBL" id="CNK56508.1"/>
    </source>
</evidence>
<dbReference type="AlphaFoldDB" id="A0A0T9T1T3"/>
<dbReference type="NCBIfam" id="TIGR03293">
    <property type="entry name" value="PhnG_redo"/>
    <property type="match status" value="1"/>
</dbReference>
<dbReference type="GO" id="GO:0015716">
    <property type="term" value="P:organic phosphonate transport"/>
    <property type="evidence" value="ECO:0007669"/>
    <property type="project" value="InterPro"/>
</dbReference>
<dbReference type="STRING" id="28152.CH54_1946"/>
<gene>
    <name evidence="1" type="primary">phnG</name>
    <name evidence="1" type="ORF">ERS008460_00209</name>
</gene>
<organism evidence="1 2">
    <name type="scientific">Yersinia aleksiciae</name>
    <dbReference type="NCBI Taxonomy" id="263819"/>
    <lineage>
        <taxon>Bacteria</taxon>
        <taxon>Pseudomonadati</taxon>
        <taxon>Pseudomonadota</taxon>
        <taxon>Gammaproteobacteria</taxon>
        <taxon>Enterobacterales</taxon>
        <taxon>Yersiniaceae</taxon>
        <taxon>Yersinia</taxon>
    </lineage>
</organism>
<dbReference type="GO" id="GO:0019634">
    <property type="term" value="P:organic phosphonate metabolic process"/>
    <property type="evidence" value="ECO:0007669"/>
    <property type="project" value="InterPro"/>
</dbReference>
<reference evidence="2" key="1">
    <citation type="submission" date="2015-03" db="EMBL/GenBank/DDBJ databases">
        <authorList>
            <consortium name="Pathogen Informatics"/>
        </authorList>
    </citation>
    <scope>NUCLEOTIDE SEQUENCE [LARGE SCALE GENOMIC DNA]</scope>
    <source>
        <strain evidence="2">IP27925</strain>
    </source>
</reference>
<dbReference type="EMBL" id="CQEM01000001">
    <property type="protein sequence ID" value="CNK56508.1"/>
    <property type="molecule type" value="Genomic_DNA"/>
</dbReference>
<name>A0A0T9T1T3_YERAE</name>
<protein>
    <submittedName>
        <fullName evidence="1">PhnG protein</fullName>
    </submittedName>
</protein>
<dbReference type="InterPro" id="IPR009609">
    <property type="entry name" value="Phosphonate_metab_PhnG"/>
</dbReference>